<dbReference type="SUPFAM" id="SSF53807">
    <property type="entry name" value="Helical backbone' metal receptor"/>
    <property type="match status" value="1"/>
</dbReference>
<dbReference type="Proteomes" id="UP000254919">
    <property type="component" value="Unassembled WGS sequence"/>
</dbReference>
<feature type="domain" description="Fe/B12 periplasmic-binding" evidence="1">
    <location>
        <begin position="65"/>
        <end position="361"/>
    </location>
</feature>
<dbReference type="Pfam" id="PF01497">
    <property type="entry name" value="Peripla_BP_2"/>
    <property type="match status" value="1"/>
</dbReference>
<dbReference type="InterPro" id="IPR050902">
    <property type="entry name" value="ABC_Transporter_SBP"/>
</dbReference>
<accession>A0A379N0I2</accession>
<dbReference type="PROSITE" id="PS50983">
    <property type="entry name" value="FE_B12_PBP"/>
    <property type="match status" value="1"/>
</dbReference>
<dbReference type="RefSeq" id="WP_237719382.1">
    <property type="nucleotide sequence ID" value="NZ_AP031462.1"/>
</dbReference>
<dbReference type="AlphaFoldDB" id="A0A379N0I2"/>
<dbReference type="Gene3D" id="3.40.50.1980">
    <property type="entry name" value="Nitrogenase molybdenum iron protein domain"/>
    <property type="match status" value="2"/>
</dbReference>
<protein>
    <submittedName>
        <fullName evidence="2">Corrinoid ABC transporter substrate-binding protein</fullName>
    </submittedName>
</protein>
<dbReference type="InterPro" id="IPR002491">
    <property type="entry name" value="ABC_transptr_periplasmic_BD"/>
</dbReference>
<dbReference type="PANTHER" id="PTHR30535:SF7">
    <property type="entry name" value="IRON(III) DICITRATE-BINDING PROTEIN"/>
    <property type="match status" value="1"/>
</dbReference>
<reference evidence="2 3" key="1">
    <citation type="submission" date="2018-06" db="EMBL/GenBank/DDBJ databases">
        <authorList>
            <consortium name="Pathogen Informatics"/>
            <person name="Doyle S."/>
        </authorList>
    </citation>
    <scope>NUCLEOTIDE SEQUENCE [LARGE SCALE GENOMIC DNA]</scope>
    <source>
        <strain evidence="2 3">NCTC13291</strain>
    </source>
</reference>
<dbReference type="PANTHER" id="PTHR30535">
    <property type="entry name" value="VITAMIN B12-BINDING PROTEIN"/>
    <property type="match status" value="1"/>
</dbReference>
<evidence type="ECO:0000313" key="3">
    <source>
        <dbReference type="Proteomes" id="UP000254919"/>
    </source>
</evidence>
<evidence type="ECO:0000259" key="1">
    <source>
        <dbReference type="PROSITE" id="PS50983"/>
    </source>
</evidence>
<name>A0A379N0I2_9PROT</name>
<gene>
    <name evidence="2" type="ORF">NCTC13291_01495</name>
</gene>
<sequence length="371" mass="40102">MPSLPMLSALALPRRGRLLRLAGLALGAGLMLSGAMARPAAEPTRYPLHIRNCGLDLTFPKAPRRVVSIGQSETEILYALGLGDRIAGTALWVEPVLSQFAEENARVPRLADNDPSFESVVGKEPDLVTVQLEWHVGPRGRVGRREQFTDLGIPTYISPSDCTGKDNSGSGDGVRSQPYTMELLYQEIQDLAAIFDVQDRGAALVAQLRKREADAVAAVASVRAQGLPVVFWFSSRDVKGDAFVAGTNGAPGYIARLLGLRNVIQTTEEWPTVSWEAIATANPSVIVMGEMTRRRFPADDVNVKRQFLEADPVASQMPAVRARRFVVVGAQSMNPTLRTIDGIEAVARGIQDLEKQIPADRSPAQGSGTKP</sequence>
<dbReference type="GeneID" id="99632544"/>
<organism evidence="2 3">
    <name type="scientific">Roseomonas mucosa</name>
    <dbReference type="NCBI Taxonomy" id="207340"/>
    <lineage>
        <taxon>Bacteria</taxon>
        <taxon>Pseudomonadati</taxon>
        <taxon>Pseudomonadota</taxon>
        <taxon>Alphaproteobacteria</taxon>
        <taxon>Acetobacterales</taxon>
        <taxon>Roseomonadaceae</taxon>
        <taxon>Roseomonas</taxon>
    </lineage>
</organism>
<dbReference type="EMBL" id="UGVN01000001">
    <property type="protein sequence ID" value="SUE39767.1"/>
    <property type="molecule type" value="Genomic_DNA"/>
</dbReference>
<evidence type="ECO:0000313" key="2">
    <source>
        <dbReference type="EMBL" id="SUE39767.1"/>
    </source>
</evidence>
<proteinExistence type="predicted"/>